<dbReference type="GO" id="GO:0000981">
    <property type="term" value="F:DNA-binding transcription factor activity, RNA polymerase II-specific"/>
    <property type="evidence" value="ECO:0007669"/>
    <property type="project" value="TreeGrafter"/>
</dbReference>
<keyword evidence="14 17" id="KW-0804">Transcription</keyword>
<keyword evidence="8 16" id="KW-0863">Zinc-finger</keyword>
<dbReference type="PANTHER" id="PTHR23235:SF42">
    <property type="entry name" value="EARLY GROWTH RESPONSE PROTEIN 1"/>
    <property type="match status" value="1"/>
</dbReference>
<dbReference type="GO" id="GO:0048880">
    <property type="term" value="P:sensory system development"/>
    <property type="evidence" value="ECO:0007669"/>
    <property type="project" value="UniProtKB-ARBA"/>
</dbReference>
<evidence type="ECO:0000256" key="4">
    <source>
        <dbReference type="ARBA" id="ARBA00005682"/>
    </source>
</evidence>
<comment type="subcellular location">
    <subcellularLocation>
        <location evidence="3">Cytoplasm</location>
    </subcellularLocation>
    <subcellularLocation>
        <location evidence="2 17">Nucleus</location>
    </subcellularLocation>
</comment>
<comment type="function">
    <text evidence="1">May be involved in transcriptional regulation.</text>
</comment>
<keyword evidence="9 17" id="KW-0862">Zinc</keyword>
<keyword evidence="11" id="KW-0090">Biological rhythms</keyword>
<dbReference type="EMBL" id="CAWUFR010000639">
    <property type="protein sequence ID" value="CAK6980047.1"/>
    <property type="molecule type" value="Genomic_DNA"/>
</dbReference>
<feature type="domain" description="C2H2-type" evidence="19">
    <location>
        <begin position="284"/>
        <end position="311"/>
    </location>
</feature>
<feature type="region of interest" description="Disordered" evidence="18">
    <location>
        <begin position="217"/>
        <end position="259"/>
    </location>
</feature>
<dbReference type="GO" id="GO:0005737">
    <property type="term" value="C:cytoplasm"/>
    <property type="evidence" value="ECO:0007669"/>
    <property type="project" value="UniProtKB-SubCell"/>
</dbReference>
<keyword evidence="21" id="KW-1185">Reference proteome</keyword>
<evidence type="ECO:0000256" key="10">
    <source>
        <dbReference type="ARBA" id="ARBA00023015"/>
    </source>
</evidence>
<feature type="region of interest" description="Disordered" evidence="18">
    <location>
        <begin position="117"/>
        <end position="205"/>
    </location>
</feature>
<dbReference type="GO" id="GO:0048511">
    <property type="term" value="P:rhythmic process"/>
    <property type="evidence" value="ECO:0007669"/>
    <property type="project" value="UniProtKB-KW"/>
</dbReference>
<evidence type="ECO:0000256" key="15">
    <source>
        <dbReference type="ARBA" id="ARBA00023242"/>
    </source>
</evidence>
<dbReference type="SMART" id="SM00355">
    <property type="entry name" value="ZnF_C2H2"/>
    <property type="match status" value="3"/>
</dbReference>
<dbReference type="InterPro" id="IPR021849">
    <property type="entry name" value="EGR_N"/>
</dbReference>
<evidence type="ECO:0000256" key="18">
    <source>
        <dbReference type="SAM" id="MobiDB-lite"/>
    </source>
</evidence>
<protein>
    <submittedName>
        <fullName evidence="20">Early growth response protein 1-like</fullName>
    </submittedName>
</protein>
<dbReference type="PROSITE" id="PS00028">
    <property type="entry name" value="ZINC_FINGER_C2H2_1"/>
    <property type="match status" value="3"/>
</dbReference>
<comment type="caution">
    <text evidence="20">The sequence shown here is derived from an EMBL/GenBank/DDBJ whole genome shotgun (WGS) entry which is preliminary data.</text>
</comment>
<dbReference type="FunFam" id="3.30.160.60:FF:000324">
    <property type="entry name" value="Early growth response protein 4"/>
    <property type="match status" value="1"/>
</dbReference>
<reference evidence="20 21" key="1">
    <citation type="submission" date="2024-01" db="EMBL/GenBank/DDBJ databases">
        <authorList>
            <person name="Alioto T."/>
            <person name="Alioto T."/>
            <person name="Gomez Garrido J."/>
        </authorList>
    </citation>
    <scope>NUCLEOTIDE SEQUENCE [LARGE SCALE GENOMIC DNA]</scope>
</reference>
<evidence type="ECO:0000256" key="6">
    <source>
        <dbReference type="ARBA" id="ARBA00022723"/>
    </source>
</evidence>
<evidence type="ECO:0000256" key="16">
    <source>
        <dbReference type="PROSITE-ProRule" id="PRU00042"/>
    </source>
</evidence>
<feature type="domain" description="C2H2-type" evidence="19">
    <location>
        <begin position="254"/>
        <end position="283"/>
    </location>
</feature>
<dbReference type="AlphaFoldDB" id="A0AAV1Q6D7"/>
<feature type="compositionally biased region" description="Pro residues" evidence="18">
    <location>
        <begin position="220"/>
        <end position="232"/>
    </location>
</feature>
<feature type="compositionally biased region" description="Low complexity" evidence="18">
    <location>
        <begin position="121"/>
        <end position="147"/>
    </location>
</feature>
<keyword evidence="7" id="KW-0677">Repeat</keyword>
<feature type="region of interest" description="Disordered" evidence="18">
    <location>
        <begin position="325"/>
        <end position="365"/>
    </location>
</feature>
<dbReference type="SUPFAM" id="SSF57667">
    <property type="entry name" value="beta-beta-alpha zinc fingers"/>
    <property type="match status" value="2"/>
</dbReference>
<evidence type="ECO:0000259" key="19">
    <source>
        <dbReference type="PROSITE" id="PS50157"/>
    </source>
</evidence>
<dbReference type="PANTHER" id="PTHR23235">
    <property type="entry name" value="KRUEPPEL-LIKE TRANSCRIPTION FACTOR"/>
    <property type="match status" value="1"/>
</dbReference>
<dbReference type="FunFam" id="3.30.160.60:FF:000419">
    <property type="entry name" value="Early growth response protein 4"/>
    <property type="match status" value="1"/>
</dbReference>
<keyword evidence="10 17" id="KW-0805">Transcription regulation</keyword>
<feature type="compositionally biased region" description="Pro residues" evidence="18">
    <location>
        <begin position="163"/>
        <end position="177"/>
    </location>
</feature>
<evidence type="ECO:0000256" key="7">
    <source>
        <dbReference type="ARBA" id="ARBA00022737"/>
    </source>
</evidence>
<dbReference type="Proteomes" id="UP001314229">
    <property type="component" value="Unassembled WGS sequence"/>
</dbReference>
<evidence type="ECO:0000313" key="20">
    <source>
        <dbReference type="EMBL" id="CAK6980047.1"/>
    </source>
</evidence>
<evidence type="ECO:0000256" key="9">
    <source>
        <dbReference type="ARBA" id="ARBA00022833"/>
    </source>
</evidence>
<keyword evidence="6 17" id="KW-0479">Metal-binding</keyword>
<evidence type="ECO:0000256" key="12">
    <source>
        <dbReference type="ARBA" id="ARBA00023125"/>
    </source>
</evidence>
<dbReference type="PROSITE" id="PS50157">
    <property type="entry name" value="ZINC_FINGER_C2H2_2"/>
    <property type="match status" value="3"/>
</dbReference>
<name>A0AAV1Q6D7_SCOSC</name>
<evidence type="ECO:0000256" key="17">
    <source>
        <dbReference type="RuleBase" id="RU363046"/>
    </source>
</evidence>
<dbReference type="GO" id="GO:0005634">
    <property type="term" value="C:nucleus"/>
    <property type="evidence" value="ECO:0007669"/>
    <property type="project" value="UniProtKB-SubCell"/>
</dbReference>
<accession>A0AAV1Q6D7</accession>
<keyword evidence="5" id="KW-0963">Cytoplasm</keyword>
<proteinExistence type="inferred from homology"/>
<keyword evidence="13" id="KW-0010">Activator</keyword>
<evidence type="ECO:0000313" key="21">
    <source>
        <dbReference type="Proteomes" id="UP001314229"/>
    </source>
</evidence>
<keyword evidence="12 17" id="KW-0238">DNA-binding</keyword>
<evidence type="ECO:0000256" key="5">
    <source>
        <dbReference type="ARBA" id="ARBA00022490"/>
    </source>
</evidence>
<evidence type="ECO:0000256" key="11">
    <source>
        <dbReference type="ARBA" id="ARBA00023108"/>
    </source>
</evidence>
<dbReference type="FunFam" id="3.30.160.60:FF:000097">
    <property type="entry name" value="Zinc finger protein"/>
    <property type="match status" value="1"/>
</dbReference>
<evidence type="ECO:0000256" key="8">
    <source>
        <dbReference type="ARBA" id="ARBA00022771"/>
    </source>
</evidence>
<dbReference type="GO" id="GO:0008270">
    <property type="term" value="F:zinc ion binding"/>
    <property type="evidence" value="ECO:0007669"/>
    <property type="project" value="UniProtKB-KW"/>
</dbReference>
<dbReference type="InterPro" id="IPR036236">
    <property type="entry name" value="Znf_C2H2_sf"/>
</dbReference>
<evidence type="ECO:0000256" key="1">
    <source>
        <dbReference type="ARBA" id="ARBA00003767"/>
    </source>
</evidence>
<comment type="similarity">
    <text evidence="4 17">Belongs to the EGR C2H2-type zinc-finger protein family.</text>
</comment>
<evidence type="ECO:0000256" key="14">
    <source>
        <dbReference type="ARBA" id="ARBA00023163"/>
    </source>
</evidence>
<dbReference type="InterPro" id="IPR013087">
    <property type="entry name" value="Znf_C2H2_type"/>
</dbReference>
<sequence>MAATQAELFLSSLQISEPLAGFPAPLSPLEELQMLLQSAAAGGSFLPGSAAEGDPGEYGDCLLDLQAFAAPPPPRLPPLTYSGRFSFEPSASAALWTEPLLSLFTGLVGVAAPPPHPAPPAACSQSSTSVTSSAVTSSSSSASFSVSCDVGSTFGGCELLRPPSDPQGPPPAYPSPSPRLQVPMLPDFLPPPQDGELSVEQKPPPLTPLSTIKAFSCQLQPPPSAPLAPPYRPGRSRKSPGARQCKTPPHQRPYGCPADGCERRFSRSDELTRHVRVHTGQKPFQCRICMRSFSRSDHLTTHIRTHTGEKPFACSECGRKFARSDERKRHAKIHQRQRDRKCSSAPKPPPHPSFSCFTSSPQHLC</sequence>
<organism evidence="20 21">
    <name type="scientific">Scomber scombrus</name>
    <name type="common">Atlantic mackerel</name>
    <name type="synonym">Scomber vernalis</name>
    <dbReference type="NCBI Taxonomy" id="13677"/>
    <lineage>
        <taxon>Eukaryota</taxon>
        <taxon>Metazoa</taxon>
        <taxon>Chordata</taxon>
        <taxon>Craniata</taxon>
        <taxon>Vertebrata</taxon>
        <taxon>Euteleostomi</taxon>
        <taxon>Actinopterygii</taxon>
        <taxon>Neopterygii</taxon>
        <taxon>Teleostei</taxon>
        <taxon>Neoteleostei</taxon>
        <taxon>Acanthomorphata</taxon>
        <taxon>Pelagiaria</taxon>
        <taxon>Scombriformes</taxon>
        <taxon>Scombridae</taxon>
        <taxon>Scomber</taxon>
    </lineage>
</organism>
<dbReference type="Pfam" id="PF00096">
    <property type="entry name" value="zf-C2H2"/>
    <property type="match status" value="3"/>
</dbReference>
<dbReference type="GO" id="GO:0048568">
    <property type="term" value="P:embryonic organ development"/>
    <property type="evidence" value="ECO:0007669"/>
    <property type="project" value="UniProtKB-ARBA"/>
</dbReference>
<feature type="compositionally biased region" description="Polar residues" evidence="18">
    <location>
        <begin position="355"/>
        <end position="365"/>
    </location>
</feature>
<dbReference type="Pfam" id="PF11928">
    <property type="entry name" value="DUF3446"/>
    <property type="match status" value="1"/>
</dbReference>
<evidence type="ECO:0000256" key="13">
    <source>
        <dbReference type="ARBA" id="ARBA00023159"/>
    </source>
</evidence>
<dbReference type="Gene3D" id="3.30.160.60">
    <property type="entry name" value="Classic Zinc Finger"/>
    <property type="match status" value="3"/>
</dbReference>
<feature type="compositionally biased region" description="Basic residues" evidence="18">
    <location>
        <begin position="329"/>
        <end position="339"/>
    </location>
</feature>
<keyword evidence="15 17" id="KW-0539">Nucleus</keyword>
<feature type="domain" description="C2H2-type" evidence="19">
    <location>
        <begin position="312"/>
        <end position="339"/>
    </location>
</feature>
<evidence type="ECO:0000256" key="2">
    <source>
        <dbReference type="ARBA" id="ARBA00004123"/>
    </source>
</evidence>
<dbReference type="GO" id="GO:0000978">
    <property type="term" value="F:RNA polymerase II cis-regulatory region sequence-specific DNA binding"/>
    <property type="evidence" value="ECO:0007669"/>
    <property type="project" value="TreeGrafter"/>
</dbReference>
<evidence type="ECO:0000256" key="3">
    <source>
        <dbReference type="ARBA" id="ARBA00004496"/>
    </source>
</evidence>
<gene>
    <name evidence="20" type="ORF">FSCOSCO3_A026862</name>
</gene>